<feature type="transmembrane region" description="Helical" evidence="11">
    <location>
        <begin position="260"/>
        <end position="284"/>
    </location>
</feature>
<comment type="subcellular location">
    <subcellularLocation>
        <location evidence="1">Membrane</location>
        <topology evidence="1">Multi-pass membrane protein</topology>
    </subcellularLocation>
</comment>
<proteinExistence type="inferred from homology"/>
<evidence type="ECO:0000256" key="9">
    <source>
        <dbReference type="ARBA" id="ARBA00023224"/>
    </source>
</evidence>
<organism evidence="12 13">
    <name type="scientific">Ceratobasidium theobromae</name>
    <dbReference type="NCBI Taxonomy" id="1582974"/>
    <lineage>
        <taxon>Eukaryota</taxon>
        <taxon>Fungi</taxon>
        <taxon>Dikarya</taxon>
        <taxon>Basidiomycota</taxon>
        <taxon>Agaricomycotina</taxon>
        <taxon>Agaricomycetes</taxon>
        <taxon>Cantharellales</taxon>
        <taxon>Ceratobasidiaceae</taxon>
        <taxon>Ceratobasidium</taxon>
    </lineage>
</organism>
<keyword evidence="3" id="KW-0589">Pheromone response</keyword>
<dbReference type="OrthoDB" id="2874149at2759"/>
<evidence type="ECO:0000256" key="2">
    <source>
        <dbReference type="ARBA" id="ARBA00011085"/>
    </source>
</evidence>
<keyword evidence="6" id="KW-0297">G-protein coupled receptor</keyword>
<keyword evidence="9" id="KW-0807">Transducer</keyword>
<feature type="transmembrane region" description="Helical" evidence="11">
    <location>
        <begin position="110"/>
        <end position="130"/>
    </location>
</feature>
<evidence type="ECO:0000256" key="5">
    <source>
        <dbReference type="ARBA" id="ARBA00022989"/>
    </source>
</evidence>
<evidence type="ECO:0000256" key="7">
    <source>
        <dbReference type="ARBA" id="ARBA00023136"/>
    </source>
</evidence>
<evidence type="ECO:0000256" key="4">
    <source>
        <dbReference type="ARBA" id="ARBA00022692"/>
    </source>
</evidence>
<dbReference type="Pfam" id="PF02076">
    <property type="entry name" value="STE3"/>
    <property type="match status" value="1"/>
</dbReference>
<dbReference type="GO" id="GO:0004933">
    <property type="term" value="F:mating-type a-factor pheromone receptor activity"/>
    <property type="evidence" value="ECO:0007669"/>
    <property type="project" value="InterPro"/>
</dbReference>
<dbReference type="PANTHER" id="PTHR28097:SF1">
    <property type="entry name" value="PHEROMONE A FACTOR RECEPTOR"/>
    <property type="match status" value="1"/>
</dbReference>
<dbReference type="PRINTS" id="PR00900">
    <property type="entry name" value="PHEROMONEAR"/>
</dbReference>
<dbReference type="InterPro" id="IPR001546">
    <property type="entry name" value="GPCR_Pheromne_A_rcpt"/>
</dbReference>
<feature type="transmembrane region" description="Helical" evidence="11">
    <location>
        <begin position="201"/>
        <end position="225"/>
    </location>
</feature>
<dbReference type="PRINTS" id="PR00899">
    <property type="entry name" value="GPCRSTE3"/>
</dbReference>
<comment type="caution">
    <text evidence="12">The sequence shown here is derived from an EMBL/GenBank/DDBJ whole genome shotgun (WGS) entry which is preliminary data.</text>
</comment>
<comment type="similarity">
    <text evidence="2">Belongs to the G-protein coupled receptor 4 family.</text>
</comment>
<keyword evidence="13" id="KW-1185">Reference proteome</keyword>
<feature type="region of interest" description="Disordered" evidence="10">
    <location>
        <begin position="339"/>
        <end position="373"/>
    </location>
</feature>
<dbReference type="GO" id="GO:0000750">
    <property type="term" value="P:pheromone-dependent signal transduction involved in conjugation with cellular fusion"/>
    <property type="evidence" value="ECO:0007669"/>
    <property type="project" value="TreeGrafter"/>
</dbReference>
<keyword evidence="8 12" id="KW-0675">Receptor</keyword>
<evidence type="ECO:0000313" key="13">
    <source>
        <dbReference type="Proteomes" id="UP000383932"/>
    </source>
</evidence>
<keyword evidence="5 11" id="KW-1133">Transmembrane helix</keyword>
<dbReference type="InterPro" id="IPR001499">
    <property type="entry name" value="GPCR_STE3"/>
</dbReference>
<gene>
    <name evidence="12" type="ORF">CTheo_7745</name>
</gene>
<dbReference type="Gene3D" id="1.20.1070.10">
    <property type="entry name" value="Rhodopsin 7-helix transmembrane proteins"/>
    <property type="match status" value="1"/>
</dbReference>
<reference evidence="12 13" key="1">
    <citation type="journal article" date="2019" name="Fungal Biol. Biotechnol.">
        <title>Draft genome sequence of fastidious pathogen Ceratobasidium theobromae, which causes vascular-streak dieback in Theobroma cacao.</title>
        <authorList>
            <person name="Ali S.S."/>
            <person name="Asman A."/>
            <person name="Shao J."/>
            <person name="Firmansyah A.P."/>
            <person name="Susilo A.W."/>
            <person name="Rosmana A."/>
            <person name="McMahon P."/>
            <person name="Junaid M."/>
            <person name="Guest D."/>
            <person name="Kheng T.Y."/>
            <person name="Meinhardt L.W."/>
            <person name="Bailey B.A."/>
        </authorList>
    </citation>
    <scope>NUCLEOTIDE SEQUENCE [LARGE SCALE GENOMIC DNA]</scope>
    <source>
        <strain evidence="12 13">CT2</strain>
    </source>
</reference>
<dbReference type="Proteomes" id="UP000383932">
    <property type="component" value="Unassembled WGS sequence"/>
</dbReference>
<evidence type="ECO:0000256" key="8">
    <source>
        <dbReference type="ARBA" id="ARBA00023170"/>
    </source>
</evidence>
<evidence type="ECO:0000313" key="12">
    <source>
        <dbReference type="EMBL" id="KAB5588813.1"/>
    </source>
</evidence>
<dbReference type="PANTHER" id="PTHR28097">
    <property type="entry name" value="PHEROMONE A FACTOR RECEPTOR"/>
    <property type="match status" value="1"/>
</dbReference>
<evidence type="ECO:0000256" key="11">
    <source>
        <dbReference type="SAM" id="Phobius"/>
    </source>
</evidence>
<dbReference type="AlphaFoldDB" id="A0A5N5QBC5"/>
<feature type="transmembrane region" description="Helical" evidence="11">
    <location>
        <begin position="34"/>
        <end position="54"/>
    </location>
</feature>
<evidence type="ECO:0000256" key="10">
    <source>
        <dbReference type="SAM" id="MobiDB-lite"/>
    </source>
</evidence>
<evidence type="ECO:0000256" key="1">
    <source>
        <dbReference type="ARBA" id="ARBA00004141"/>
    </source>
</evidence>
<feature type="transmembrane region" description="Helical" evidence="11">
    <location>
        <begin position="150"/>
        <end position="180"/>
    </location>
</feature>
<dbReference type="EMBL" id="SSOP01000365">
    <property type="protein sequence ID" value="KAB5588813.1"/>
    <property type="molecule type" value="Genomic_DNA"/>
</dbReference>
<name>A0A5N5QBC5_9AGAM</name>
<dbReference type="CDD" id="cd14966">
    <property type="entry name" value="7tmD_STE3"/>
    <property type="match status" value="1"/>
</dbReference>
<feature type="transmembrane region" description="Helical" evidence="11">
    <location>
        <begin position="66"/>
        <end position="90"/>
    </location>
</feature>
<evidence type="ECO:0000256" key="6">
    <source>
        <dbReference type="ARBA" id="ARBA00023040"/>
    </source>
</evidence>
<keyword evidence="4 11" id="KW-0812">Transmembrane</keyword>
<evidence type="ECO:0000256" key="3">
    <source>
        <dbReference type="ARBA" id="ARBA00022507"/>
    </source>
</evidence>
<protein>
    <submittedName>
        <fullName evidence="12">Pheromone B beta 1 receptor</fullName>
    </submittedName>
</protein>
<accession>A0A5N5QBC5</accession>
<sequence>MRIELLIISLICAILVLILIPLQWKTRNVATLSLVIWLAVCNVIRVINSAIWAGNMTVKHQLWCDISTRILMAADFALPASVFCLCRFLAQVACPRGSAISSSEKRRRMIIDLIMCVGLPMVFVGLYYVVQANRFSIVEDVGCNVPLHVSIVGLLTIYLPPVFIALAAAVYGGIAVRWFIHRRAQFQAMLCTSQSGLTADRYLRFVILSAIQMIYTLGLMVFILISNVKCGLKSWGTWDAAHADWQQIVQVPRVGAPENFWTYFLMTWSIVPFTSVLYFAIFAFGQEAKSDYTRFFRWVFRIKPQPLPVYSVSVPSTRSTDPIGLSFKSYPVVTMHTETTVSTPETLEKAPPSTYTNSRPSSPNPVDGKLKGELVAQARRTPDFLL</sequence>
<dbReference type="GO" id="GO:0005886">
    <property type="term" value="C:plasma membrane"/>
    <property type="evidence" value="ECO:0007669"/>
    <property type="project" value="TreeGrafter"/>
</dbReference>
<feature type="transmembrane region" description="Helical" evidence="11">
    <location>
        <begin position="6"/>
        <end position="22"/>
    </location>
</feature>
<keyword evidence="7 11" id="KW-0472">Membrane</keyword>